<keyword evidence="2" id="KW-1185">Reference proteome</keyword>
<organism evidence="1 2">
    <name type="scientific">Rhododendron molle</name>
    <name type="common">Chinese azalea</name>
    <name type="synonym">Azalea mollis</name>
    <dbReference type="NCBI Taxonomy" id="49168"/>
    <lineage>
        <taxon>Eukaryota</taxon>
        <taxon>Viridiplantae</taxon>
        <taxon>Streptophyta</taxon>
        <taxon>Embryophyta</taxon>
        <taxon>Tracheophyta</taxon>
        <taxon>Spermatophyta</taxon>
        <taxon>Magnoliopsida</taxon>
        <taxon>eudicotyledons</taxon>
        <taxon>Gunneridae</taxon>
        <taxon>Pentapetalae</taxon>
        <taxon>asterids</taxon>
        <taxon>Ericales</taxon>
        <taxon>Ericaceae</taxon>
        <taxon>Ericoideae</taxon>
        <taxon>Rhodoreae</taxon>
        <taxon>Rhododendron</taxon>
    </lineage>
</organism>
<evidence type="ECO:0000313" key="1">
    <source>
        <dbReference type="EMBL" id="KAI8564171.1"/>
    </source>
</evidence>
<dbReference type="EMBL" id="CM046390">
    <property type="protein sequence ID" value="KAI8564171.1"/>
    <property type="molecule type" value="Genomic_DNA"/>
</dbReference>
<accession>A0ACC0PG90</accession>
<gene>
    <name evidence="1" type="ORF">RHMOL_Rhmol03G0161500</name>
</gene>
<comment type="caution">
    <text evidence="1">The sequence shown here is derived from an EMBL/GenBank/DDBJ whole genome shotgun (WGS) entry which is preliminary data.</text>
</comment>
<name>A0ACC0PG90_RHOML</name>
<proteinExistence type="predicted"/>
<protein>
    <submittedName>
        <fullName evidence="1">Uncharacterized protein</fullName>
    </submittedName>
</protein>
<dbReference type="Proteomes" id="UP001062846">
    <property type="component" value="Chromosome 3"/>
</dbReference>
<evidence type="ECO:0000313" key="2">
    <source>
        <dbReference type="Proteomes" id="UP001062846"/>
    </source>
</evidence>
<reference evidence="1" key="1">
    <citation type="submission" date="2022-02" db="EMBL/GenBank/DDBJ databases">
        <title>Plant Genome Project.</title>
        <authorList>
            <person name="Zhang R.-G."/>
        </authorList>
    </citation>
    <scope>NUCLEOTIDE SEQUENCE</scope>
    <source>
        <strain evidence="1">AT1</strain>
    </source>
</reference>
<sequence length="132" mass="14720">MLYVENASTGIFQDLLVKACDVCHPQWGVGFRSGVANCRGEGIPGGLEIGGGCLSCYSLIMIKTHRDCFWSLPSYCGSLEERTIKFLLPLLLWTFDNTDPLLLARVLVWWCLRRKCDVSCCRPSVVLLMTNG</sequence>